<evidence type="ECO:0000313" key="4">
    <source>
        <dbReference type="Proteomes" id="UP001366060"/>
    </source>
</evidence>
<feature type="transmembrane region" description="Helical" evidence="1">
    <location>
        <begin position="135"/>
        <end position="153"/>
    </location>
</feature>
<feature type="transmembrane region" description="Helical" evidence="1">
    <location>
        <begin position="86"/>
        <end position="103"/>
    </location>
</feature>
<feature type="transmembrane region" description="Helical" evidence="1">
    <location>
        <begin position="53"/>
        <end position="74"/>
    </location>
</feature>
<dbReference type="RefSeq" id="WP_341627935.1">
    <property type="nucleotide sequence ID" value="NZ_JBAKBA010000019.1"/>
</dbReference>
<dbReference type="Proteomes" id="UP001366060">
    <property type="component" value="Unassembled WGS sequence"/>
</dbReference>
<keyword evidence="1" id="KW-0812">Transmembrane</keyword>
<feature type="transmembrane region" description="Helical" evidence="1">
    <location>
        <begin position="216"/>
        <end position="234"/>
    </location>
</feature>
<name>A0ABU9HBV8_9GAMM</name>
<dbReference type="EC" id="2.3.1.78" evidence="3"/>
<keyword evidence="3" id="KW-0808">Transferase</keyword>
<feature type="domain" description="Heparan-alpha-glucosaminide N-acetyltransferase catalytic" evidence="2">
    <location>
        <begin position="11"/>
        <end position="224"/>
    </location>
</feature>
<keyword evidence="4" id="KW-1185">Reference proteome</keyword>
<accession>A0ABU9HBV8</accession>
<dbReference type="GO" id="GO:0015019">
    <property type="term" value="F:heparan-alpha-glucosaminide N-acetyltransferase activity"/>
    <property type="evidence" value="ECO:0007669"/>
    <property type="project" value="UniProtKB-EC"/>
</dbReference>
<dbReference type="EMBL" id="JBAKBA010000019">
    <property type="protein sequence ID" value="MEL0659375.1"/>
    <property type="molecule type" value="Genomic_DNA"/>
</dbReference>
<evidence type="ECO:0000256" key="1">
    <source>
        <dbReference type="SAM" id="Phobius"/>
    </source>
</evidence>
<sequence length="236" mass="26783">MSNLSNTRNVRVNEVDILRGMAIVLMVIFHFCYNLAAFDWLDINTNKDIEWRVFRAVIVSGFLLAVGMSSYLVYSKHVNLVKLSKAVTKLVAVALLLTVGSLFMYPNAWVYFGIIHFIAVALPISVIFARFPTTALMVGVTCLISYQLDWISMRPIWLWSVEHLDIPRKTTDLVSFIPWISPVLIGIYVMHKSLFNIKIAENMISNTLAFLGRHSLAIYLIHQPIMYGAMLAISKL</sequence>
<organism evidence="3 4">
    <name type="scientific">Psychromonas arctica</name>
    <dbReference type="NCBI Taxonomy" id="168275"/>
    <lineage>
        <taxon>Bacteria</taxon>
        <taxon>Pseudomonadati</taxon>
        <taxon>Pseudomonadota</taxon>
        <taxon>Gammaproteobacteria</taxon>
        <taxon>Alteromonadales</taxon>
        <taxon>Psychromonadaceae</taxon>
        <taxon>Psychromonas</taxon>
    </lineage>
</organism>
<keyword evidence="1" id="KW-1133">Transmembrane helix</keyword>
<keyword evidence="3" id="KW-0012">Acyltransferase</keyword>
<keyword evidence="1" id="KW-0472">Membrane</keyword>
<proteinExistence type="predicted"/>
<evidence type="ECO:0000259" key="2">
    <source>
        <dbReference type="Pfam" id="PF07786"/>
    </source>
</evidence>
<protein>
    <submittedName>
        <fullName evidence="3">Heparan-alpha-glucosaminide N-acetyltransferase</fullName>
        <ecNumber evidence="3">2.3.1.78</ecNumber>
    </submittedName>
</protein>
<evidence type="ECO:0000313" key="3">
    <source>
        <dbReference type="EMBL" id="MEL0659375.1"/>
    </source>
</evidence>
<comment type="caution">
    <text evidence="3">The sequence shown here is derived from an EMBL/GenBank/DDBJ whole genome shotgun (WGS) entry which is preliminary data.</text>
</comment>
<feature type="transmembrane region" description="Helical" evidence="1">
    <location>
        <begin position="173"/>
        <end position="195"/>
    </location>
</feature>
<feature type="transmembrane region" description="Helical" evidence="1">
    <location>
        <begin position="109"/>
        <end position="128"/>
    </location>
</feature>
<gene>
    <name evidence="3" type="ORF">V6255_09515</name>
</gene>
<dbReference type="InterPro" id="IPR012429">
    <property type="entry name" value="HGSNAT_cat"/>
</dbReference>
<reference evidence="3 4" key="1">
    <citation type="submission" date="2024-02" db="EMBL/GenBank/DDBJ databases">
        <title>Bacteria isolated from the canopy kelp, Nereocystis luetkeana.</title>
        <authorList>
            <person name="Pfister C.A."/>
            <person name="Younker I.T."/>
            <person name="Light S.H."/>
        </authorList>
    </citation>
    <scope>NUCLEOTIDE SEQUENCE [LARGE SCALE GENOMIC DNA]</scope>
    <source>
        <strain evidence="3 4">TI.2.07</strain>
    </source>
</reference>
<feature type="transmembrane region" description="Helical" evidence="1">
    <location>
        <begin position="21"/>
        <end position="41"/>
    </location>
</feature>
<dbReference type="Pfam" id="PF07786">
    <property type="entry name" value="HGSNAT_cat"/>
    <property type="match status" value="1"/>
</dbReference>